<evidence type="ECO:0000313" key="5">
    <source>
        <dbReference type="EMBL" id="GGH70107.1"/>
    </source>
</evidence>
<sequence length="429" mass="47338">MRIRRKVLLPLLAMLIVLAGCTSDSSTEDAASEPTVQTNTADDDGGQEITLVEPEEGGSASKYEEYVVQTRLTEMHLFDGKTGMAWGLTRSALRMYLTENNGKNWTPLSPSEQVTFSNVPEYGKEVFFTDTKHGWIVRSAGIAEETLVLRTSDGGENWALATLGRTDELPAALSFSDNDRGWLLTTKTSSTAGREDKTLYRTLDGGESWNAVMRTASDSQPSGSGNPLPDIGYVSGIHFESDGSGYATTLELGRPALYRTKDAGRNWFKSSSFFQGGENPIGSCDAYVSGKPQAYETSAGSWVPVGCKQRENVQYHGYFTQNNGVAWKHAAFKLPAQESLNLQIAPVFIDRLKGWIPIGSQFYRTTDGGQNWKPLPKSDKLVENMKKYPEIFQVQFVTDQVGWILIGKTELRRSLLLQTLDGGVTWHVI</sequence>
<dbReference type="Proteomes" id="UP000605427">
    <property type="component" value="Unassembled WGS sequence"/>
</dbReference>
<keyword evidence="1" id="KW-0677">Repeat</keyword>
<evidence type="ECO:0000313" key="6">
    <source>
        <dbReference type="Proteomes" id="UP000605427"/>
    </source>
</evidence>
<dbReference type="PANTHER" id="PTHR47199">
    <property type="entry name" value="PHOTOSYSTEM II STABILITY/ASSEMBLY FACTOR HCF136, CHLOROPLASTIC"/>
    <property type="match status" value="1"/>
</dbReference>
<feature type="domain" description="Sortilin N-terminal" evidence="4">
    <location>
        <begin position="95"/>
        <end position="217"/>
    </location>
</feature>
<dbReference type="PANTHER" id="PTHR47199:SF2">
    <property type="entry name" value="PHOTOSYSTEM II STABILITY_ASSEMBLY FACTOR HCF136, CHLOROPLASTIC"/>
    <property type="match status" value="1"/>
</dbReference>
<evidence type="ECO:0000256" key="2">
    <source>
        <dbReference type="SAM" id="MobiDB-lite"/>
    </source>
</evidence>
<keyword evidence="6" id="KW-1185">Reference proteome</keyword>
<feature type="chain" id="PRO_5045944189" description="Sortilin N-terminal domain-containing protein" evidence="3">
    <location>
        <begin position="20"/>
        <end position="429"/>
    </location>
</feature>
<evidence type="ECO:0000259" key="4">
    <source>
        <dbReference type="Pfam" id="PF15902"/>
    </source>
</evidence>
<feature type="signal peptide" evidence="3">
    <location>
        <begin position="1"/>
        <end position="19"/>
    </location>
</feature>
<dbReference type="Gene3D" id="2.130.10.10">
    <property type="entry name" value="YVTN repeat-like/Quinoprotein amine dehydrogenase"/>
    <property type="match status" value="2"/>
</dbReference>
<evidence type="ECO:0000256" key="3">
    <source>
        <dbReference type="SAM" id="SignalP"/>
    </source>
</evidence>
<keyword evidence="3" id="KW-0732">Signal</keyword>
<dbReference type="InterPro" id="IPR015943">
    <property type="entry name" value="WD40/YVTN_repeat-like_dom_sf"/>
</dbReference>
<reference evidence="6" key="1">
    <citation type="journal article" date="2019" name="Int. J. Syst. Evol. Microbiol.">
        <title>The Global Catalogue of Microorganisms (GCM) 10K type strain sequencing project: providing services to taxonomists for standard genome sequencing and annotation.</title>
        <authorList>
            <consortium name="The Broad Institute Genomics Platform"/>
            <consortium name="The Broad Institute Genome Sequencing Center for Infectious Disease"/>
            <person name="Wu L."/>
            <person name="Ma J."/>
        </authorList>
    </citation>
    <scope>NUCLEOTIDE SEQUENCE [LARGE SCALE GENOMIC DNA]</scope>
    <source>
        <strain evidence="6">CCM 8702</strain>
    </source>
</reference>
<accession>A0ABQ1ZPE7</accession>
<protein>
    <recommendedName>
        <fullName evidence="4">Sortilin N-terminal domain-containing protein</fullName>
    </recommendedName>
</protein>
<organism evidence="5 6">
    <name type="scientific">Saccharibacillus endophyticus</name>
    <dbReference type="NCBI Taxonomy" id="2060666"/>
    <lineage>
        <taxon>Bacteria</taxon>
        <taxon>Bacillati</taxon>
        <taxon>Bacillota</taxon>
        <taxon>Bacilli</taxon>
        <taxon>Bacillales</taxon>
        <taxon>Paenibacillaceae</taxon>
        <taxon>Saccharibacillus</taxon>
    </lineage>
</organism>
<dbReference type="RefSeq" id="WP_172238828.1">
    <property type="nucleotide sequence ID" value="NZ_BMDD01000001.1"/>
</dbReference>
<dbReference type="InterPro" id="IPR031778">
    <property type="entry name" value="Sortilin_N"/>
</dbReference>
<name>A0ABQ1ZPE7_9BACL</name>
<evidence type="ECO:0000256" key="1">
    <source>
        <dbReference type="ARBA" id="ARBA00022737"/>
    </source>
</evidence>
<dbReference type="PROSITE" id="PS51257">
    <property type="entry name" value="PROKAR_LIPOPROTEIN"/>
    <property type="match status" value="1"/>
</dbReference>
<gene>
    <name evidence="5" type="ORF">GCM10007362_05880</name>
</gene>
<dbReference type="EMBL" id="BMDD01000001">
    <property type="protein sequence ID" value="GGH70107.1"/>
    <property type="molecule type" value="Genomic_DNA"/>
</dbReference>
<proteinExistence type="predicted"/>
<dbReference type="SUPFAM" id="SSF110296">
    <property type="entry name" value="Oligoxyloglucan reducing end-specific cellobiohydrolase"/>
    <property type="match status" value="2"/>
</dbReference>
<feature type="region of interest" description="Disordered" evidence="2">
    <location>
        <begin position="25"/>
        <end position="46"/>
    </location>
</feature>
<dbReference type="Pfam" id="PF15902">
    <property type="entry name" value="Sortilin-Vps10"/>
    <property type="match status" value="1"/>
</dbReference>
<comment type="caution">
    <text evidence="5">The sequence shown here is derived from an EMBL/GenBank/DDBJ whole genome shotgun (WGS) entry which is preliminary data.</text>
</comment>
<dbReference type="CDD" id="cd15482">
    <property type="entry name" value="Sialidase_non-viral"/>
    <property type="match status" value="1"/>
</dbReference>